<comment type="similarity">
    <text evidence="1">Belongs to the TPP enzyme family.</text>
</comment>
<dbReference type="InterPro" id="IPR029061">
    <property type="entry name" value="THDP-binding"/>
</dbReference>
<evidence type="ECO:0000313" key="6">
    <source>
        <dbReference type="EMBL" id="GGL08234.1"/>
    </source>
</evidence>
<dbReference type="GO" id="GO:0000287">
    <property type="term" value="F:magnesium ion binding"/>
    <property type="evidence" value="ECO:0007669"/>
    <property type="project" value="UniProtKB-ARBA"/>
</dbReference>
<gene>
    <name evidence="6" type="ORF">GCM10010094_81300</name>
</gene>
<keyword evidence="2" id="KW-0786">Thiamine pyrophosphate</keyword>
<keyword evidence="7" id="KW-1185">Reference proteome</keyword>
<dbReference type="NCBIfam" id="NF005760">
    <property type="entry name" value="PRK07586.1"/>
    <property type="match status" value="1"/>
</dbReference>
<dbReference type="PANTHER" id="PTHR18968:SF86">
    <property type="entry name" value="ACETOLACTATE SYNTHASE LARGE SUBUNIT ILVX-RELATED"/>
    <property type="match status" value="1"/>
</dbReference>
<evidence type="ECO:0008006" key="8">
    <source>
        <dbReference type="Google" id="ProtNLM"/>
    </source>
</evidence>
<dbReference type="Pfam" id="PF02776">
    <property type="entry name" value="TPP_enzyme_N"/>
    <property type="match status" value="1"/>
</dbReference>
<comment type="caution">
    <text evidence="6">The sequence shown here is derived from an EMBL/GenBank/DDBJ whole genome shotgun (WGS) entry which is preliminary data.</text>
</comment>
<evidence type="ECO:0000256" key="3">
    <source>
        <dbReference type="SAM" id="MobiDB-lite"/>
    </source>
</evidence>
<dbReference type="SUPFAM" id="SSF52518">
    <property type="entry name" value="Thiamin diphosphate-binding fold (THDP-binding)"/>
    <property type="match status" value="2"/>
</dbReference>
<dbReference type="Pfam" id="PF02775">
    <property type="entry name" value="TPP_enzyme_C"/>
    <property type="match status" value="1"/>
</dbReference>
<dbReference type="CDD" id="cd02002">
    <property type="entry name" value="TPP_BFDC"/>
    <property type="match status" value="1"/>
</dbReference>
<dbReference type="PANTHER" id="PTHR18968">
    <property type="entry name" value="THIAMINE PYROPHOSPHATE ENZYMES"/>
    <property type="match status" value="1"/>
</dbReference>
<dbReference type="GO" id="GO:0003984">
    <property type="term" value="F:acetolactate synthase activity"/>
    <property type="evidence" value="ECO:0007669"/>
    <property type="project" value="TreeGrafter"/>
</dbReference>
<evidence type="ECO:0000256" key="2">
    <source>
        <dbReference type="ARBA" id="ARBA00023052"/>
    </source>
</evidence>
<dbReference type="SUPFAM" id="SSF52467">
    <property type="entry name" value="DHS-like NAD/FAD-binding domain"/>
    <property type="match status" value="1"/>
</dbReference>
<feature type="domain" description="Thiamine pyrophosphate enzyme N-terminal TPP-binding" evidence="5">
    <location>
        <begin position="17"/>
        <end position="123"/>
    </location>
</feature>
<dbReference type="InterPro" id="IPR012001">
    <property type="entry name" value="Thiamin_PyroP_enz_TPP-bd_dom"/>
</dbReference>
<dbReference type="AlphaFoldDB" id="A0A917RHA9"/>
<dbReference type="Proteomes" id="UP000637788">
    <property type="component" value="Unassembled WGS sequence"/>
</dbReference>
<dbReference type="RefSeq" id="WP_213089416.1">
    <property type="nucleotide sequence ID" value="NZ_BMPQ01000036.1"/>
</dbReference>
<reference evidence="6" key="2">
    <citation type="submission" date="2020-09" db="EMBL/GenBank/DDBJ databases">
        <authorList>
            <person name="Sun Q."/>
            <person name="Ohkuma M."/>
        </authorList>
    </citation>
    <scope>NUCLEOTIDE SEQUENCE</scope>
    <source>
        <strain evidence="6">JCM 3035</strain>
    </source>
</reference>
<evidence type="ECO:0000256" key="1">
    <source>
        <dbReference type="ARBA" id="ARBA00007812"/>
    </source>
</evidence>
<feature type="domain" description="Thiamine pyrophosphate enzyme TPP-binding" evidence="4">
    <location>
        <begin position="390"/>
        <end position="527"/>
    </location>
</feature>
<dbReference type="GO" id="GO:0050660">
    <property type="term" value="F:flavin adenine dinucleotide binding"/>
    <property type="evidence" value="ECO:0007669"/>
    <property type="project" value="TreeGrafter"/>
</dbReference>
<proteinExistence type="inferred from homology"/>
<evidence type="ECO:0000313" key="7">
    <source>
        <dbReference type="Proteomes" id="UP000637788"/>
    </source>
</evidence>
<dbReference type="GO" id="GO:0030976">
    <property type="term" value="F:thiamine pyrophosphate binding"/>
    <property type="evidence" value="ECO:0007669"/>
    <property type="project" value="InterPro"/>
</dbReference>
<protein>
    <recommendedName>
        <fullName evidence="8">Acetolactate synthase large subunit</fullName>
    </recommendedName>
</protein>
<name>A0A917RHA9_9ACTN</name>
<dbReference type="Gene3D" id="3.40.50.970">
    <property type="match status" value="2"/>
</dbReference>
<dbReference type="InterPro" id="IPR045229">
    <property type="entry name" value="TPP_enz"/>
</dbReference>
<evidence type="ECO:0000259" key="5">
    <source>
        <dbReference type="Pfam" id="PF02776"/>
    </source>
</evidence>
<evidence type="ECO:0000259" key="4">
    <source>
        <dbReference type="Pfam" id="PF02775"/>
    </source>
</evidence>
<dbReference type="InterPro" id="IPR029035">
    <property type="entry name" value="DHS-like_NAD/FAD-binding_dom"/>
</dbReference>
<dbReference type="EMBL" id="BMPQ01000036">
    <property type="protein sequence ID" value="GGL08234.1"/>
    <property type="molecule type" value="Genomic_DNA"/>
</dbReference>
<dbReference type="InterPro" id="IPR011766">
    <property type="entry name" value="TPP_enzyme_TPP-bd"/>
</dbReference>
<feature type="region of interest" description="Disordered" evidence="3">
    <location>
        <begin position="332"/>
        <end position="354"/>
    </location>
</feature>
<dbReference type="CDD" id="cd07035">
    <property type="entry name" value="TPP_PYR_POX_like"/>
    <property type="match status" value="1"/>
</dbReference>
<reference evidence="6" key="1">
    <citation type="journal article" date="2014" name="Int. J. Syst. Evol. Microbiol.">
        <title>Complete genome sequence of Corynebacterium casei LMG S-19264T (=DSM 44701T), isolated from a smear-ripened cheese.</title>
        <authorList>
            <consortium name="US DOE Joint Genome Institute (JGI-PGF)"/>
            <person name="Walter F."/>
            <person name="Albersmeier A."/>
            <person name="Kalinowski J."/>
            <person name="Ruckert C."/>
        </authorList>
    </citation>
    <scope>NUCLEOTIDE SEQUENCE</scope>
    <source>
        <strain evidence="6">JCM 3035</strain>
    </source>
</reference>
<sequence length="530" mass="53837">MTHATTVWQANRSGGLTGAEALIETSLAAGVDVCFANPGTTEMPLVAALDSVPGTRAVLGLFEGVCTGAADGYARIAGRPAMTLLHLGPGFANGIANLHNARRAHSPVFNVVGDHASWHLVHDAPLTSDIVSLASPVSGWVGTAASGAGLAQLTARAVVAATAAPGCGATLIAPADFQQEVLEAPVDVELPHPRSRPEVAADVIDAIAKRLRAGERAVLLLGGAALDERGQRAAARIASATGAVLYGETFPAAAERGGGLPDLDRLPYFPEKAIEALAGAQLVVLAGALEPVSYFGYEGVPSLLAPSGTVEVLSTPEEDGALALEVLADALGAPEPAPQPPRPDDEGLPDGALTPQSVGRIASAMLPEHAIVSVEGGTCGYPFFTASSRAARHTTLTNTGGAIGQGLPAAAGAAIAAPGRKVVALQSDGSAQYTIQSLWTMAREQLPVVTLIASNRAYNVLRTELGRHGQSRPGPGATALTSLDGPAFDWPALARGYGVPGTRVETGEALRRELGRALAAGGPQLIEMAL</sequence>
<organism evidence="6 7">
    <name type="scientific">Streptomyces flaveus</name>
    <dbReference type="NCBI Taxonomy" id="66370"/>
    <lineage>
        <taxon>Bacteria</taxon>
        <taxon>Bacillati</taxon>
        <taxon>Actinomycetota</taxon>
        <taxon>Actinomycetes</taxon>
        <taxon>Kitasatosporales</taxon>
        <taxon>Streptomycetaceae</taxon>
        <taxon>Streptomyces</taxon>
        <taxon>Streptomyces aurantiacus group</taxon>
    </lineage>
</organism>
<accession>A0A917RHA9</accession>